<evidence type="ECO:0000256" key="5">
    <source>
        <dbReference type="ARBA" id="ARBA00023242"/>
    </source>
</evidence>
<dbReference type="GO" id="GO:0005730">
    <property type="term" value="C:nucleolus"/>
    <property type="evidence" value="ECO:0007669"/>
    <property type="project" value="UniProtKB-SubCell"/>
</dbReference>
<sequence length="139" mass="15484">MMAFRNITFRKFDKLIVYEKLSGVPSIIIDGLISRFTETPRGSTEPQSTSQTETLLLTHMFALCLRVDDYATDTTLIANDLSQKGPVINALFKSLGCKISKLTMHDLKRLGLPDSAGETKRAVLSTPLAFPKPRVKRRA</sequence>
<dbReference type="EMBL" id="JAGFBS010000019">
    <property type="protein sequence ID" value="KAG6374130.1"/>
    <property type="molecule type" value="Genomic_DNA"/>
</dbReference>
<dbReference type="Pfam" id="PF06870">
    <property type="entry name" value="RNA_pol_I_A49"/>
    <property type="match status" value="1"/>
</dbReference>
<dbReference type="InterPro" id="IPR009668">
    <property type="entry name" value="RNA_pol-assoc_fac_A49-like"/>
</dbReference>
<dbReference type="GO" id="GO:0000428">
    <property type="term" value="C:DNA-directed RNA polymerase complex"/>
    <property type="evidence" value="ECO:0007669"/>
    <property type="project" value="UniProtKB-KW"/>
</dbReference>
<accession>A0A8I2YLR3</accession>
<dbReference type="PANTHER" id="PTHR14440">
    <property type="entry name" value="DNA-DIRECTED RNA POLYMERASE I SUBUNIT RPA49"/>
    <property type="match status" value="1"/>
</dbReference>
<proteinExistence type="inferred from homology"/>
<keyword evidence="3" id="KW-0240">DNA-directed RNA polymerase</keyword>
<evidence type="ECO:0000313" key="6">
    <source>
        <dbReference type="EMBL" id="KAG6374130.1"/>
    </source>
</evidence>
<dbReference type="GO" id="GO:0003677">
    <property type="term" value="F:DNA binding"/>
    <property type="evidence" value="ECO:0007669"/>
    <property type="project" value="InterPro"/>
</dbReference>
<evidence type="ECO:0000256" key="4">
    <source>
        <dbReference type="ARBA" id="ARBA00023163"/>
    </source>
</evidence>
<comment type="caution">
    <text evidence="6">The sequence shown here is derived from an EMBL/GenBank/DDBJ whole genome shotgun (WGS) entry which is preliminary data.</text>
</comment>
<keyword evidence="4" id="KW-0804">Transcription</keyword>
<keyword evidence="7" id="KW-1185">Reference proteome</keyword>
<evidence type="ECO:0000313" key="7">
    <source>
        <dbReference type="Proteomes" id="UP000683000"/>
    </source>
</evidence>
<dbReference type="GO" id="GO:0006351">
    <property type="term" value="P:DNA-templated transcription"/>
    <property type="evidence" value="ECO:0007669"/>
    <property type="project" value="InterPro"/>
</dbReference>
<organism evidence="6 7">
    <name type="scientific">Boletus reticuloceps</name>
    <dbReference type="NCBI Taxonomy" id="495285"/>
    <lineage>
        <taxon>Eukaryota</taxon>
        <taxon>Fungi</taxon>
        <taxon>Dikarya</taxon>
        <taxon>Basidiomycota</taxon>
        <taxon>Agaricomycotina</taxon>
        <taxon>Agaricomycetes</taxon>
        <taxon>Agaricomycetidae</taxon>
        <taxon>Boletales</taxon>
        <taxon>Boletineae</taxon>
        <taxon>Boletaceae</taxon>
        <taxon>Boletoideae</taxon>
        <taxon>Boletus</taxon>
    </lineage>
</organism>
<keyword evidence="5" id="KW-0539">Nucleus</keyword>
<dbReference type="AlphaFoldDB" id="A0A8I2YLR3"/>
<evidence type="ECO:0000256" key="2">
    <source>
        <dbReference type="ARBA" id="ARBA00009430"/>
    </source>
</evidence>
<gene>
    <name evidence="6" type="ORF">JVT61DRAFT_4776</name>
</gene>
<dbReference type="Proteomes" id="UP000683000">
    <property type="component" value="Unassembled WGS sequence"/>
</dbReference>
<evidence type="ECO:0000256" key="3">
    <source>
        <dbReference type="ARBA" id="ARBA00022478"/>
    </source>
</evidence>
<reference evidence="6" key="1">
    <citation type="submission" date="2021-03" db="EMBL/GenBank/DDBJ databases">
        <title>Evolutionary innovations through gain and loss of genes in the ectomycorrhizal Boletales.</title>
        <authorList>
            <person name="Wu G."/>
            <person name="Miyauchi S."/>
            <person name="Morin E."/>
            <person name="Yang Z.-L."/>
            <person name="Xu J."/>
            <person name="Martin F.M."/>
        </authorList>
    </citation>
    <scope>NUCLEOTIDE SEQUENCE</scope>
    <source>
        <strain evidence="6">BR01</strain>
    </source>
</reference>
<evidence type="ECO:0000256" key="1">
    <source>
        <dbReference type="ARBA" id="ARBA00004604"/>
    </source>
</evidence>
<comment type="similarity">
    <text evidence="2">Belongs to the eukaryotic RPA49/POLR1E RNA polymerase subunit family.</text>
</comment>
<protein>
    <submittedName>
        <fullName evidence="6">RNA polymerase I associated factor, A49-like protein</fullName>
    </submittedName>
</protein>
<name>A0A8I2YLR3_9AGAM</name>
<dbReference type="OrthoDB" id="532500at2759"/>
<comment type="subcellular location">
    <subcellularLocation>
        <location evidence="1">Nucleus</location>
        <location evidence="1">Nucleolus</location>
    </subcellularLocation>
</comment>